<dbReference type="WBParaSite" id="MhA1_Contig1258.frz3.gene8">
    <property type="protein sequence ID" value="MhA1_Contig1258.frz3.gene8"/>
    <property type="gene ID" value="MhA1_Contig1258.frz3.gene8"/>
</dbReference>
<organism evidence="1 2">
    <name type="scientific">Meloidogyne hapla</name>
    <name type="common">Root-knot nematode worm</name>
    <dbReference type="NCBI Taxonomy" id="6305"/>
    <lineage>
        <taxon>Eukaryota</taxon>
        <taxon>Metazoa</taxon>
        <taxon>Ecdysozoa</taxon>
        <taxon>Nematoda</taxon>
        <taxon>Chromadorea</taxon>
        <taxon>Rhabditida</taxon>
        <taxon>Tylenchina</taxon>
        <taxon>Tylenchomorpha</taxon>
        <taxon>Tylenchoidea</taxon>
        <taxon>Meloidogynidae</taxon>
        <taxon>Meloidogyninae</taxon>
        <taxon>Meloidogyne</taxon>
    </lineage>
</organism>
<name>A0A1I8B294_MELHA</name>
<protein>
    <submittedName>
        <fullName evidence="2">Uncharacterized protein</fullName>
    </submittedName>
</protein>
<dbReference type="AlphaFoldDB" id="A0A1I8B294"/>
<evidence type="ECO:0000313" key="2">
    <source>
        <dbReference type="WBParaSite" id="MhA1_Contig1258.frz3.gene8"/>
    </source>
</evidence>
<dbReference type="Proteomes" id="UP000095281">
    <property type="component" value="Unplaced"/>
</dbReference>
<proteinExistence type="predicted"/>
<evidence type="ECO:0000313" key="1">
    <source>
        <dbReference type="Proteomes" id="UP000095281"/>
    </source>
</evidence>
<reference evidence="2" key="1">
    <citation type="submission" date="2016-11" db="UniProtKB">
        <authorList>
            <consortium name="WormBaseParasite"/>
        </authorList>
    </citation>
    <scope>IDENTIFICATION</scope>
</reference>
<accession>A0A1I8B294</accession>
<keyword evidence="1" id="KW-1185">Reference proteome</keyword>
<sequence length="45" mass="5040">MLKNIIKILIKIQIFNLISAMDSQINPNQASSSSEINLKVVLQMP</sequence>